<evidence type="ECO:0000313" key="3">
    <source>
        <dbReference type="Proteomes" id="UP001056855"/>
    </source>
</evidence>
<proteinExistence type="predicted"/>
<dbReference type="GeneID" id="73291595"/>
<dbReference type="EMBL" id="CP100355">
    <property type="protein sequence ID" value="UTF53269.1"/>
    <property type="molecule type" value="Genomic_DNA"/>
</dbReference>
<evidence type="ECO:0000313" key="2">
    <source>
        <dbReference type="EMBL" id="UTF53269.1"/>
    </source>
</evidence>
<dbReference type="InterPro" id="IPR055933">
    <property type="entry name" value="DUF7511"/>
</dbReference>
<organism evidence="2 3">
    <name type="scientific">Natronosalvus rutilus</name>
    <dbReference type="NCBI Taxonomy" id="2953753"/>
    <lineage>
        <taxon>Archaea</taxon>
        <taxon>Methanobacteriati</taxon>
        <taxon>Methanobacteriota</taxon>
        <taxon>Stenosarchaea group</taxon>
        <taxon>Halobacteria</taxon>
        <taxon>Halobacteriales</taxon>
        <taxon>Natrialbaceae</taxon>
        <taxon>Natronosalvus</taxon>
    </lineage>
</organism>
<dbReference type="Proteomes" id="UP001056855">
    <property type="component" value="Chromosome"/>
</dbReference>
<sequence>MTVSETPVKSPTDRSTDVLELLTDEEGTWTMVPMGATGDERMTQWISVDSAVLCELEEMR</sequence>
<evidence type="ECO:0000259" key="1">
    <source>
        <dbReference type="Pfam" id="PF24351"/>
    </source>
</evidence>
<accession>A0A9E7NA52</accession>
<dbReference type="AlphaFoldDB" id="A0A9E7NA52"/>
<feature type="domain" description="DUF7511" evidence="1">
    <location>
        <begin position="24"/>
        <end position="60"/>
    </location>
</feature>
<protein>
    <recommendedName>
        <fullName evidence="1">DUF7511 domain-containing protein</fullName>
    </recommendedName>
</protein>
<dbReference type="KEGG" id="sawl:NGM29_16075"/>
<name>A0A9E7NA52_9EURY</name>
<reference evidence="2" key="1">
    <citation type="submission" date="2022-06" db="EMBL/GenBank/DDBJ databases">
        <title>Diverse halophilic archaea isolated from saline environments.</title>
        <authorList>
            <person name="Cui H.-L."/>
        </authorList>
    </citation>
    <scope>NUCLEOTIDE SEQUENCE</scope>
    <source>
        <strain evidence="2">WLHS1</strain>
    </source>
</reference>
<gene>
    <name evidence="2" type="ORF">NGM29_16075</name>
</gene>
<keyword evidence="3" id="KW-1185">Reference proteome</keyword>
<dbReference type="RefSeq" id="WP_254157579.1">
    <property type="nucleotide sequence ID" value="NZ_CP100355.1"/>
</dbReference>
<dbReference type="Pfam" id="PF24351">
    <property type="entry name" value="DUF7511"/>
    <property type="match status" value="1"/>
</dbReference>